<proteinExistence type="predicted"/>
<feature type="compositionally biased region" description="Basic and acidic residues" evidence="1">
    <location>
        <begin position="196"/>
        <end position="205"/>
    </location>
</feature>
<feature type="region of interest" description="Disordered" evidence="1">
    <location>
        <begin position="172"/>
        <end position="212"/>
    </location>
</feature>
<evidence type="ECO:0000313" key="3">
    <source>
        <dbReference type="Proteomes" id="UP001530400"/>
    </source>
</evidence>
<name>A0ABD3NUC3_9STRA</name>
<dbReference type="EMBL" id="JALLPJ020001045">
    <property type="protein sequence ID" value="KAL3777435.1"/>
    <property type="molecule type" value="Genomic_DNA"/>
</dbReference>
<feature type="region of interest" description="Disordered" evidence="1">
    <location>
        <begin position="286"/>
        <end position="407"/>
    </location>
</feature>
<feature type="compositionally biased region" description="Basic and acidic residues" evidence="1">
    <location>
        <begin position="306"/>
        <end position="315"/>
    </location>
</feature>
<dbReference type="Proteomes" id="UP001530400">
    <property type="component" value="Unassembled WGS sequence"/>
</dbReference>
<evidence type="ECO:0000256" key="1">
    <source>
        <dbReference type="SAM" id="MobiDB-lite"/>
    </source>
</evidence>
<feature type="region of interest" description="Disordered" evidence="1">
    <location>
        <begin position="27"/>
        <end position="63"/>
    </location>
</feature>
<gene>
    <name evidence="2" type="ORF">ACHAWO_004719</name>
</gene>
<feature type="compositionally biased region" description="Low complexity" evidence="1">
    <location>
        <begin position="383"/>
        <end position="394"/>
    </location>
</feature>
<protein>
    <submittedName>
        <fullName evidence="2">Uncharacterized protein</fullName>
    </submittedName>
</protein>
<sequence>MIGHGDGTPNTGFGASTNTTAATKMQMSDSNNNGIAMTTTNTTNNSSTMAKKQPRKRKCPNKDTILISVPLHVTADLGIALRRTRKKREARIKRWLAQETGGTEQLAVKKKATKKNKDDKESESDGEGDRDLDSDDDGPDAIRKEQYGSVLDYLEAKYVRGVSIAEYNSEGERVKVKKAKRQSTDDNGSDDEGEEHFDSDQDDNRSVYGDDGFIDDSLLQEEVVNQVFASDSYGKTKIEMEAKRRRKEKLLDGSKEENEDDELSAAGSDFDDGFFVNIGDLEMEEGWKGDEDVVISPVKRKPGRPKKSEQGEVAKQKVKKRKVDKEAASPKKKKNKVVGKDSNGSQEKATKTTKKKDDGKVKVMKKKKTTSPAENGKKKQSKESPATPKKSPSAKPKEEPKTPKGIMDNLAKQVKRKYNICVKMIGELTPKHLPRKTKPKATAKITVSIPADKSVGDTIMFENPHVPNQRLKVQIPAKANMESRTFFATVPLPKIRTAAATNKLNLLPLHFLTCKTDLYTGVHNLTIPEAEREDLKPNSEKLKKFDTLVTEFPTNLASPIDIPALRIIVRRMRTNKNKAQSRASASSASPSKSKPAAVKPILVEEKKVMASVKLDAPQRGTTFASVVYQKSSGRGAKQPKPEAEVIFLARQNPKAPPLSFRIGPYPALSFPTRHG</sequence>
<accession>A0ABD3NUC3</accession>
<evidence type="ECO:0000313" key="2">
    <source>
        <dbReference type="EMBL" id="KAL3777435.1"/>
    </source>
</evidence>
<feature type="compositionally biased region" description="Low complexity" evidence="1">
    <location>
        <begin position="31"/>
        <end position="50"/>
    </location>
</feature>
<comment type="caution">
    <text evidence="2">The sequence shown here is derived from an EMBL/GenBank/DDBJ whole genome shotgun (WGS) entry which is preliminary data.</text>
</comment>
<keyword evidence="3" id="KW-1185">Reference proteome</keyword>
<feature type="compositionally biased region" description="Acidic residues" evidence="1">
    <location>
        <begin position="121"/>
        <end position="139"/>
    </location>
</feature>
<reference evidence="2 3" key="1">
    <citation type="submission" date="2024-10" db="EMBL/GenBank/DDBJ databases">
        <title>Updated reference genomes for cyclostephanoid diatoms.</title>
        <authorList>
            <person name="Roberts W.R."/>
            <person name="Alverson A.J."/>
        </authorList>
    </citation>
    <scope>NUCLEOTIDE SEQUENCE [LARGE SCALE GENOMIC DNA]</scope>
    <source>
        <strain evidence="2 3">AJA010-31</strain>
    </source>
</reference>
<organism evidence="2 3">
    <name type="scientific">Cyclotella atomus</name>
    <dbReference type="NCBI Taxonomy" id="382360"/>
    <lineage>
        <taxon>Eukaryota</taxon>
        <taxon>Sar</taxon>
        <taxon>Stramenopiles</taxon>
        <taxon>Ochrophyta</taxon>
        <taxon>Bacillariophyta</taxon>
        <taxon>Coscinodiscophyceae</taxon>
        <taxon>Thalassiosirophycidae</taxon>
        <taxon>Stephanodiscales</taxon>
        <taxon>Stephanodiscaceae</taxon>
        <taxon>Cyclotella</taxon>
    </lineage>
</organism>
<dbReference type="AlphaFoldDB" id="A0ABD3NUC3"/>
<feature type="region of interest" description="Disordered" evidence="1">
    <location>
        <begin position="104"/>
        <end position="142"/>
    </location>
</feature>
<feature type="compositionally biased region" description="Low complexity" evidence="1">
    <location>
        <begin position="577"/>
        <end position="597"/>
    </location>
</feature>
<feature type="region of interest" description="Disordered" evidence="1">
    <location>
        <begin position="238"/>
        <end position="273"/>
    </location>
</feature>
<feature type="region of interest" description="Disordered" evidence="1">
    <location>
        <begin position="576"/>
        <end position="597"/>
    </location>
</feature>